<dbReference type="GO" id="GO:0043565">
    <property type="term" value="F:sequence-specific DNA binding"/>
    <property type="evidence" value="ECO:0007669"/>
    <property type="project" value="InterPro"/>
</dbReference>
<comment type="catalytic activity">
    <reaction evidence="1">
        <text>ATP + protein L-histidine = ADP + protein N-phospho-L-histidine.</text>
        <dbReference type="EC" id="2.7.13.3"/>
    </reaction>
</comment>
<keyword evidence="11" id="KW-0732">Signal</keyword>
<dbReference type="Pfam" id="PF00072">
    <property type="entry name" value="Response_reg"/>
    <property type="match status" value="1"/>
</dbReference>
<dbReference type="InterPro" id="IPR018062">
    <property type="entry name" value="HTH_AraC-typ_CS"/>
</dbReference>
<keyword evidence="5 15" id="KW-0418">Kinase</keyword>
<gene>
    <name evidence="15" type="ORF">SAMN05421636_10728</name>
</gene>
<dbReference type="InterPro" id="IPR036890">
    <property type="entry name" value="HATPase_C_sf"/>
</dbReference>
<sequence length="1375" mass="157014">MHTKCRRLIGLFFFFLLAILAHGQEEKLDYAQHLTISEGLAHNGITSILEDSRGYMWIGTYDGLNRYDGYDLKTFKNKVDNIVLVNNRVRAIKEDIKGNIWIGTDSGISLYHYTSENFNTIYSNLLAKKGVKGPIIRDITIDDTGFVLCATEKEGILVFNKDYTLRGQFLPPEDFIDGPIEFFSPVTLDGDHYVYATSKGLIGFSPESGQFQKILPSEIDFSRSITKITDNTLLVTLSSGIALISFKKEGKQYTYDLLRINILNTYNFNSATFDETGHLWLGTLNEGAIRIDTIQSLASGSLGNFLIFKSSTGLLRVSAFMSTKNNGFWLSTFDKGLYRFAQTGNPFKSVHGEIEFNFGVSNGHLRQLAKLDKNRFYLTTNRGGLALFNTISGNFDPLAFTLNESYLSRVSAIYVDSKKNTWFKITGVGYFKLDAGELVPKRIDTSSLPGFDATEPYKITEDKKGNIWLGCRNGGYRITLNPFGKVLHIEALNDHSLFRNAKLSLVRYVYADPLFDYIWLGTAEDGLFRLAVKDNRPMAAIQIDQYRNDGSNRALPNNFVSNIVRSSRGELWIGTEGAGICKVMKSDGKPEFLSFSEKQGLSNNVVKSILIDHEQNLWVTTNIGLNKFNTKEQKFRRFSKEDGLPFEDFWYGASLLDNGYFVVTGLEGFCYFKPGNIPDKEQLPNLQFGDLKIFNKTIRPMDTLAGRVILPKRLSNTDTLNLKYNENVFSVELHALHYAAPENHFIKYKLLPIDTNWIEAPSDQRILNYNGLQPGKYKLEVAASNSIGEWTEPKILNISIAPPFWKTPLAYLLYALLALLILGIVLYYILKIQSLRHNVEIEQLEKNKEKEVNAAKLRFLANISHELKTPLNLITSPVRILSERYKGNADVKEKLNIIQRQSRKITHLVDQVHDFERAEANLIEMNYTRFYFDVFLEDLLIDFRFLATNNNRQLEVIGKHSNIVVSADRDKLEKVFNNLLSNAFKYSSDNANITIEYESNDKDLIVSVKNTGKGIDAEDLPHIFERFYQSHNKNNIHSTGSGIGLAFSKRLIEMHYGYIEAESKLEKGTTIHVRLPIVKKESALDQERREQTILLAEKEFSIQSQLDLKVDTAQIKASGNYTENLIFYVEDNADMRHYVSQFLSKFYKVKTFNDGQECLSAMEDEWPDLIVSDIQMPKLNGLELCKQIKSDMATSHIPIILLTALTDIDDHIRGIRDGADAYIKKPFDVRQLIAQSEGLLENKTRLRERFEVGIPLTHDNDINNRNDNAFLEKLYNLMAENLDNQDLEIDQFARKLYLNRTHFYQKVKALTNHTPFELLKMYRLKKAAELLTQKQELSVNEVSIMIGFKSRTHFSKLFKNKYKVSPGKYSQAKKM</sequence>
<keyword evidence="10" id="KW-0812">Transmembrane</keyword>
<dbReference type="PANTHER" id="PTHR43547:SF2">
    <property type="entry name" value="HYBRID SIGNAL TRANSDUCTION HISTIDINE KINASE C"/>
    <property type="match status" value="1"/>
</dbReference>
<dbReference type="PANTHER" id="PTHR43547">
    <property type="entry name" value="TWO-COMPONENT HISTIDINE KINASE"/>
    <property type="match status" value="1"/>
</dbReference>
<dbReference type="PROSITE" id="PS50109">
    <property type="entry name" value="HIS_KIN"/>
    <property type="match status" value="1"/>
</dbReference>
<evidence type="ECO:0000256" key="1">
    <source>
        <dbReference type="ARBA" id="ARBA00000085"/>
    </source>
</evidence>
<feature type="domain" description="Histidine kinase" evidence="13">
    <location>
        <begin position="862"/>
        <end position="1079"/>
    </location>
</feature>
<keyword evidence="16" id="KW-1185">Reference proteome</keyword>
<dbReference type="OrthoDB" id="9809670at2"/>
<dbReference type="Gene3D" id="2.60.40.10">
    <property type="entry name" value="Immunoglobulins"/>
    <property type="match status" value="1"/>
</dbReference>
<dbReference type="Gene3D" id="1.10.10.60">
    <property type="entry name" value="Homeodomain-like"/>
    <property type="match status" value="1"/>
</dbReference>
<dbReference type="SMART" id="SM00388">
    <property type="entry name" value="HisKA"/>
    <property type="match status" value="1"/>
</dbReference>
<evidence type="ECO:0000313" key="15">
    <source>
        <dbReference type="EMBL" id="SDE72816.1"/>
    </source>
</evidence>
<dbReference type="SUPFAM" id="SSF52172">
    <property type="entry name" value="CheY-like"/>
    <property type="match status" value="1"/>
</dbReference>
<dbReference type="EMBL" id="FNAO01000007">
    <property type="protein sequence ID" value="SDE72816.1"/>
    <property type="molecule type" value="Genomic_DNA"/>
</dbReference>
<feature type="transmembrane region" description="Helical" evidence="10">
    <location>
        <begin position="809"/>
        <end position="830"/>
    </location>
</feature>
<evidence type="ECO:0000256" key="2">
    <source>
        <dbReference type="ARBA" id="ARBA00012438"/>
    </source>
</evidence>
<dbReference type="InterPro" id="IPR011006">
    <property type="entry name" value="CheY-like_superfamily"/>
</dbReference>
<name>A0A1G7FAC3_9FLAO</name>
<keyword evidence="4" id="KW-0808">Transferase</keyword>
<keyword evidence="6" id="KW-0805">Transcription regulation</keyword>
<dbReference type="InterPro" id="IPR018060">
    <property type="entry name" value="HTH_AraC"/>
</dbReference>
<evidence type="ECO:0000256" key="11">
    <source>
        <dbReference type="SAM" id="SignalP"/>
    </source>
</evidence>
<evidence type="ECO:0000259" key="14">
    <source>
        <dbReference type="PROSITE" id="PS50110"/>
    </source>
</evidence>
<feature type="signal peptide" evidence="11">
    <location>
        <begin position="1"/>
        <end position="23"/>
    </location>
</feature>
<dbReference type="InterPro" id="IPR003594">
    <property type="entry name" value="HATPase_dom"/>
</dbReference>
<dbReference type="CDD" id="cd00082">
    <property type="entry name" value="HisKA"/>
    <property type="match status" value="1"/>
</dbReference>
<dbReference type="PROSITE" id="PS01124">
    <property type="entry name" value="HTH_ARAC_FAMILY_2"/>
    <property type="match status" value="1"/>
</dbReference>
<evidence type="ECO:0000256" key="9">
    <source>
        <dbReference type="PROSITE-ProRule" id="PRU00169"/>
    </source>
</evidence>
<dbReference type="CDD" id="cd00075">
    <property type="entry name" value="HATPase"/>
    <property type="match status" value="1"/>
</dbReference>
<dbReference type="InterPro" id="IPR009057">
    <property type="entry name" value="Homeodomain-like_sf"/>
</dbReference>
<dbReference type="SMART" id="SM00387">
    <property type="entry name" value="HATPase_c"/>
    <property type="match status" value="1"/>
</dbReference>
<feature type="chain" id="PRO_5011477908" description="histidine kinase" evidence="11">
    <location>
        <begin position="24"/>
        <end position="1375"/>
    </location>
</feature>
<dbReference type="Pfam" id="PF02518">
    <property type="entry name" value="HATPase_c"/>
    <property type="match status" value="1"/>
</dbReference>
<dbReference type="PROSITE" id="PS00041">
    <property type="entry name" value="HTH_ARAC_FAMILY_1"/>
    <property type="match status" value="1"/>
</dbReference>
<dbReference type="SMART" id="SM00342">
    <property type="entry name" value="HTH_ARAC"/>
    <property type="match status" value="1"/>
</dbReference>
<dbReference type="InterPro" id="IPR015943">
    <property type="entry name" value="WD40/YVTN_repeat-like_dom_sf"/>
</dbReference>
<dbReference type="Pfam" id="PF12833">
    <property type="entry name" value="HTH_18"/>
    <property type="match status" value="1"/>
</dbReference>
<dbReference type="InterPro" id="IPR003661">
    <property type="entry name" value="HisK_dim/P_dom"/>
</dbReference>
<dbReference type="Gene3D" id="3.40.50.2300">
    <property type="match status" value="1"/>
</dbReference>
<evidence type="ECO:0000256" key="5">
    <source>
        <dbReference type="ARBA" id="ARBA00022777"/>
    </source>
</evidence>
<dbReference type="Gene3D" id="2.130.10.10">
    <property type="entry name" value="YVTN repeat-like/Quinoprotein amine dehydrogenase"/>
    <property type="match status" value="4"/>
</dbReference>
<dbReference type="SUPFAM" id="SSF63829">
    <property type="entry name" value="Calcium-dependent phosphotriesterase"/>
    <property type="match status" value="3"/>
</dbReference>
<evidence type="ECO:0000313" key="16">
    <source>
        <dbReference type="Proteomes" id="UP000199109"/>
    </source>
</evidence>
<dbReference type="PRINTS" id="PR00344">
    <property type="entry name" value="BCTRLSENSOR"/>
</dbReference>
<protein>
    <recommendedName>
        <fullName evidence="2">histidine kinase</fullName>
        <ecNumber evidence="2">2.7.13.3</ecNumber>
    </recommendedName>
</protein>
<reference evidence="15 16" key="1">
    <citation type="submission" date="2016-10" db="EMBL/GenBank/DDBJ databases">
        <authorList>
            <person name="de Groot N.N."/>
        </authorList>
    </citation>
    <scope>NUCLEOTIDE SEQUENCE [LARGE SCALE GENOMIC DNA]</scope>
    <source>
        <strain evidence="15 16">DSM 23421</strain>
    </source>
</reference>
<proteinExistence type="predicted"/>
<dbReference type="PROSITE" id="PS50110">
    <property type="entry name" value="RESPONSE_REGULATORY"/>
    <property type="match status" value="1"/>
</dbReference>
<keyword evidence="10" id="KW-0472">Membrane</keyword>
<evidence type="ECO:0000256" key="4">
    <source>
        <dbReference type="ARBA" id="ARBA00022679"/>
    </source>
</evidence>
<dbReference type="SUPFAM" id="SSF47384">
    <property type="entry name" value="Homodimeric domain of signal transducing histidine kinase"/>
    <property type="match status" value="1"/>
</dbReference>
<dbReference type="FunFam" id="3.30.565.10:FF:000006">
    <property type="entry name" value="Sensor histidine kinase WalK"/>
    <property type="match status" value="1"/>
</dbReference>
<dbReference type="Pfam" id="PF00512">
    <property type="entry name" value="HisKA"/>
    <property type="match status" value="1"/>
</dbReference>
<dbReference type="InterPro" id="IPR036097">
    <property type="entry name" value="HisK_dim/P_sf"/>
</dbReference>
<evidence type="ECO:0000259" key="13">
    <source>
        <dbReference type="PROSITE" id="PS50109"/>
    </source>
</evidence>
<dbReference type="InterPro" id="IPR004358">
    <property type="entry name" value="Sig_transdc_His_kin-like_C"/>
</dbReference>
<dbReference type="RefSeq" id="WP_091869994.1">
    <property type="nucleotide sequence ID" value="NZ_FNAO01000007.1"/>
</dbReference>
<dbReference type="Pfam" id="PF07494">
    <property type="entry name" value="Reg_prop"/>
    <property type="match status" value="4"/>
</dbReference>
<dbReference type="InterPro" id="IPR001789">
    <property type="entry name" value="Sig_transdc_resp-reg_receiver"/>
</dbReference>
<keyword evidence="8" id="KW-0804">Transcription</keyword>
<accession>A0A1G7FAC3</accession>
<organism evidence="15 16">
    <name type="scientific">Pricia antarctica</name>
    <dbReference type="NCBI Taxonomy" id="641691"/>
    <lineage>
        <taxon>Bacteria</taxon>
        <taxon>Pseudomonadati</taxon>
        <taxon>Bacteroidota</taxon>
        <taxon>Flavobacteriia</taxon>
        <taxon>Flavobacteriales</taxon>
        <taxon>Flavobacteriaceae</taxon>
        <taxon>Pricia</taxon>
    </lineage>
</organism>
<feature type="domain" description="HTH araC/xylS-type" evidence="12">
    <location>
        <begin position="1272"/>
        <end position="1372"/>
    </location>
</feature>
<dbReference type="Gene3D" id="1.10.287.130">
    <property type="match status" value="1"/>
</dbReference>
<dbReference type="InterPro" id="IPR011110">
    <property type="entry name" value="Reg_prop"/>
</dbReference>
<dbReference type="GO" id="GO:0003700">
    <property type="term" value="F:DNA-binding transcription factor activity"/>
    <property type="evidence" value="ECO:0007669"/>
    <property type="project" value="InterPro"/>
</dbReference>
<evidence type="ECO:0000256" key="10">
    <source>
        <dbReference type="SAM" id="Phobius"/>
    </source>
</evidence>
<evidence type="ECO:0000256" key="7">
    <source>
        <dbReference type="ARBA" id="ARBA00023125"/>
    </source>
</evidence>
<dbReference type="Pfam" id="PF07495">
    <property type="entry name" value="Y_Y_Y"/>
    <property type="match status" value="1"/>
</dbReference>
<dbReference type="InterPro" id="IPR011123">
    <property type="entry name" value="Y_Y_Y"/>
</dbReference>
<evidence type="ECO:0000256" key="3">
    <source>
        <dbReference type="ARBA" id="ARBA00022553"/>
    </source>
</evidence>
<dbReference type="STRING" id="641691.SAMN05421636_10728"/>
<keyword evidence="3 9" id="KW-0597">Phosphoprotein</keyword>
<dbReference type="InterPro" id="IPR013783">
    <property type="entry name" value="Ig-like_fold"/>
</dbReference>
<dbReference type="CDD" id="cd17574">
    <property type="entry name" value="REC_OmpR"/>
    <property type="match status" value="1"/>
</dbReference>
<dbReference type="SUPFAM" id="SSF46689">
    <property type="entry name" value="Homeodomain-like"/>
    <property type="match status" value="1"/>
</dbReference>
<keyword evidence="10" id="KW-1133">Transmembrane helix</keyword>
<dbReference type="InterPro" id="IPR005467">
    <property type="entry name" value="His_kinase_dom"/>
</dbReference>
<evidence type="ECO:0000259" key="12">
    <source>
        <dbReference type="PROSITE" id="PS01124"/>
    </source>
</evidence>
<dbReference type="SUPFAM" id="SSF55874">
    <property type="entry name" value="ATPase domain of HSP90 chaperone/DNA topoisomerase II/histidine kinase"/>
    <property type="match status" value="1"/>
</dbReference>
<dbReference type="SMART" id="SM00448">
    <property type="entry name" value="REC"/>
    <property type="match status" value="1"/>
</dbReference>
<evidence type="ECO:0000256" key="8">
    <source>
        <dbReference type="ARBA" id="ARBA00023163"/>
    </source>
</evidence>
<dbReference type="Gene3D" id="3.30.565.10">
    <property type="entry name" value="Histidine kinase-like ATPase, C-terminal domain"/>
    <property type="match status" value="1"/>
</dbReference>
<evidence type="ECO:0000256" key="6">
    <source>
        <dbReference type="ARBA" id="ARBA00023015"/>
    </source>
</evidence>
<dbReference type="EC" id="2.7.13.3" evidence="2"/>
<dbReference type="Proteomes" id="UP000199109">
    <property type="component" value="Unassembled WGS sequence"/>
</dbReference>
<feature type="domain" description="Response regulatory" evidence="14">
    <location>
        <begin position="1125"/>
        <end position="1240"/>
    </location>
</feature>
<dbReference type="GO" id="GO:0000155">
    <property type="term" value="F:phosphorelay sensor kinase activity"/>
    <property type="evidence" value="ECO:0007669"/>
    <property type="project" value="InterPro"/>
</dbReference>
<keyword evidence="7" id="KW-0238">DNA-binding</keyword>
<feature type="modified residue" description="4-aspartylphosphate" evidence="9">
    <location>
        <position position="1173"/>
    </location>
</feature>